<gene>
    <name evidence="1" type="ORF">EDD61_12734</name>
</gene>
<name>A0A4R3SZY5_9FIRM</name>
<dbReference type="GeneID" id="73794682"/>
<keyword evidence="2" id="KW-1185">Reference proteome</keyword>
<sequence length="72" mass="8411">MYAIRSKRTHRFFAGVDTHTGIHSSHHLRMDEIPLLFLNEELARIELLMHHMSPSAYDIVKIKLEIEEPISS</sequence>
<comment type="caution">
    <text evidence="1">The sequence shown here is derived from an EMBL/GenBank/DDBJ whole genome shotgun (WGS) entry which is preliminary data.</text>
</comment>
<proteinExistence type="predicted"/>
<evidence type="ECO:0000313" key="2">
    <source>
        <dbReference type="Proteomes" id="UP000295773"/>
    </source>
</evidence>
<dbReference type="EMBL" id="SMBP01000027">
    <property type="protein sequence ID" value="TCU53696.1"/>
    <property type="molecule type" value="Genomic_DNA"/>
</dbReference>
<protein>
    <submittedName>
        <fullName evidence="1">Uncharacterized protein</fullName>
    </submittedName>
</protein>
<dbReference type="RefSeq" id="WP_008690001.1">
    <property type="nucleotide sequence ID" value="NZ_AP024510.1"/>
</dbReference>
<dbReference type="AlphaFoldDB" id="A0A4R3SZY5"/>
<evidence type="ECO:0000313" key="1">
    <source>
        <dbReference type="EMBL" id="TCU53696.1"/>
    </source>
</evidence>
<reference evidence="1 2" key="1">
    <citation type="submission" date="2019-03" db="EMBL/GenBank/DDBJ databases">
        <title>Genomic Encyclopedia of Type Strains, Phase IV (KMG-IV): sequencing the most valuable type-strain genomes for metagenomic binning, comparative biology and taxonomic classification.</title>
        <authorList>
            <person name="Goeker M."/>
        </authorList>
    </citation>
    <scope>NUCLEOTIDE SEQUENCE [LARGE SCALE GENOMIC DNA]</scope>
    <source>
        <strain evidence="1 2">DSM 29481</strain>
    </source>
</reference>
<dbReference type="Proteomes" id="UP000295773">
    <property type="component" value="Unassembled WGS sequence"/>
</dbReference>
<accession>A0A4R3SZY5</accession>
<organism evidence="1 2">
    <name type="scientific">Longicatena caecimuris</name>
    <dbReference type="NCBI Taxonomy" id="1796635"/>
    <lineage>
        <taxon>Bacteria</taxon>
        <taxon>Bacillati</taxon>
        <taxon>Bacillota</taxon>
        <taxon>Erysipelotrichia</taxon>
        <taxon>Erysipelotrichales</taxon>
        <taxon>Erysipelotrichaceae</taxon>
        <taxon>Longicatena</taxon>
    </lineage>
</organism>